<evidence type="ECO:0000256" key="7">
    <source>
        <dbReference type="SAM" id="MobiDB-lite"/>
    </source>
</evidence>
<dbReference type="Pfam" id="PF02602">
    <property type="entry name" value="HEM4"/>
    <property type="match status" value="1"/>
</dbReference>
<feature type="domain" description="Porphobilinogen deaminase N-terminal" evidence="8">
    <location>
        <begin position="3"/>
        <end position="192"/>
    </location>
</feature>
<evidence type="ECO:0000256" key="2">
    <source>
        <dbReference type="ARBA" id="ARBA00005638"/>
    </source>
</evidence>
<comment type="caution">
    <text evidence="10">The sequence shown here is derived from an EMBL/GenBank/DDBJ whole genome shotgun (WGS) entry which is preliminary data.</text>
</comment>
<evidence type="ECO:0000259" key="8">
    <source>
        <dbReference type="Pfam" id="PF01379"/>
    </source>
</evidence>
<dbReference type="CDD" id="cd06578">
    <property type="entry name" value="HemD"/>
    <property type="match status" value="1"/>
</dbReference>
<dbReference type="RefSeq" id="WP_143936654.1">
    <property type="nucleotide sequence ID" value="NZ_VKKG01000001.1"/>
</dbReference>
<organism evidence="10 11">
    <name type="scientific">Tessaracoccus rhinocerotis</name>
    <dbReference type="NCBI Taxonomy" id="1689449"/>
    <lineage>
        <taxon>Bacteria</taxon>
        <taxon>Bacillati</taxon>
        <taxon>Actinomycetota</taxon>
        <taxon>Actinomycetes</taxon>
        <taxon>Propionibacteriales</taxon>
        <taxon>Propionibacteriaceae</taxon>
        <taxon>Tessaracoccus</taxon>
    </lineage>
</organism>
<keyword evidence="11" id="KW-1185">Reference proteome</keyword>
<dbReference type="Proteomes" id="UP000317638">
    <property type="component" value="Unassembled WGS sequence"/>
</dbReference>
<comment type="catalytic activity">
    <reaction evidence="6">
        <text>4 porphobilinogen + H2O = hydroxymethylbilane + 4 NH4(+)</text>
        <dbReference type="Rhea" id="RHEA:13185"/>
        <dbReference type="ChEBI" id="CHEBI:15377"/>
        <dbReference type="ChEBI" id="CHEBI:28938"/>
        <dbReference type="ChEBI" id="CHEBI:57845"/>
        <dbReference type="ChEBI" id="CHEBI:58126"/>
        <dbReference type="EC" id="2.5.1.61"/>
    </reaction>
</comment>
<name>A0A553K4D5_9ACTN</name>
<dbReference type="Pfam" id="PF01379">
    <property type="entry name" value="Porphobil_deam"/>
    <property type="match status" value="1"/>
</dbReference>
<evidence type="ECO:0000313" key="11">
    <source>
        <dbReference type="Proteomes" id="UP000317638"/>
    </source>
</evidence>
<accession>A0A553K4D5</accession>
<feature type="domain" description="Tetrapyrrole biosynthesis uroporphyrinogen III synthase" evidence="9">
    <location>
        <begin position="315"/>
        <end position="521"/>
    </location>
</feature>
<dbReference type="GO" id="GO:0004418">
    <property type="term" value="F:hydroxymethylbilane synthase activity"/>
    <property type="evidence" value="ECO:0007669"/>
    <property type="project" value="UniProtKB-EC"/>
</dbReference>
<protein>
    <recommendedName>
        <fullName evidence="3">hydroxymethylbilane synthase</fullName>
        <ecNumber evidence="3">2.5.1.61</ecNumber>
    </recommendedName>
</protein>
<evidence type="ECO:0000256" key="3">
    <source>
        <dbReference type="ARBA" id="ARBA00012655"/>
    </source>
</evidence>
<evidence type="ECO:0000313" key="10">
    <source>
        <dbReference type="EMBL" id="TRY19568.1"/>
    </source>
</evidence>
<dbReference type="GO" id="GO:0004852">
    <property type="term" value="F:uroporphyrinogen-III synthase activity"/>
    <property type="evidence" value="ECO:0007669"/>
    <property type="project" value="InterPro"/>
</dbReference>
<dbReference type="InterPro" id="IPR036108">
    <property type="entry name" value="4pyrrol_syn_uPrphyn_synt_sf"/>
</dbReference>
<dbReference type="InterPro" id="IPR000860">
    <property type="entry name" value="HemC"/>
</dbReference>
<keyword evidence="5" id="KW-0627">Porphyrin biosynthesis</keyword>
<evidence type="ECO:0000256" key="6">
    <source>
        <dbReference type="ARBA" id="ARBA00048169"/>
    </source>
</evidence>
<dbReference type="OrthoDB" id="9810298at2"/>
<dbReference type="Gene3D" id="3.40.50.10090">
    <property type="match status" value="2"/>
</dbReference>
<dbReference type="InterPro" id="IPR003754">
    <property type="entry name" value="4pyrrol_synth_uPrphyn_synth"/>
</dbReference>
<dbReference type="PANTHER" id="PTHR11557:SF0">
    <property type="entry name" value="PORPHOBILINOGEN DEAMINASE"/>
    <property type="match status" value="1"/>
</dbReference>
<dbReference type="PANTHER" id="PTHR11557">
    <property type="entry name" value="PORPHOBILINOGEN DEAMINASE"/>
    <property type="match status" value="1"/>
</dbReference>
<dbReference type="SUPFAM" id="SSF54782">
    <property type="entry name" value="Porphobilinogen deaminase (hydroxymethylbilane synthase), C-terminal domain"/>
    <property type="match status" value="1"/>
</dbReference>
<comment type="similarity">
    <text evidence="2">Belongs to the HMBS family.</text>
</comment>
<comment type="function">
    <text evidence="1">Tetrapolymerization of the monopyrrole PBG into the hydroxymethylbilane pre-uroporphyrinogen in several discrete steps.</text>
</comment>
<dbReference type="EC" id="2.5.1.61" evidence="3"/>
<dbReference type="GO" id="GO:0005737">
    <property type="term" value="C:cytoplasm"/>
    <property type="evidence" value="ECO:0007669"/>
    <property type="project" value="TreeGrafter"/>
</dbReference>
<dbReference type="Gene3D" id="3.40.190.10">
    <property type="entry name" value="Periplasmic binding protein-like II"/>
    <property type="match status" value="2"/>
</dbReference>
<proteinExistence type="inferred from homology"/>
<dbReference type="Gene3D" id="3.30.160.40">
    <property type="entry name" value="Porphobilinogen deaminase, C-terminal domain"/>
    <property type="match status" value="1"/>
</dbReference>
<dbReference type="EMBL" id="VKKG01000001">
    <property type="protein sequence ID" value="TRY19568.1"/>
    <property type="molecule type" value="Genomic_DNA"/>
</dbReference>
<evidence type="ECO:0000259" key="9">
    <source>
        <dbReference type="Pfam" id="PF02602"/>
    </source>
</evidence>
<dbReference type="SUPFAM" id="SSF53850">
    <property type="entry name" value="Periplasmic binding protein-like II"/>
    <property type="match status" value="1"/>
</dbReference>
<dbReference type="InterPro" id="IPR022417">
    <property type="entry name" value="Porphobilin_deaminase_N"/>
</dbReference>
<dbReference type="GO" id="GO:0006783">
    <property type="term" value="P:heme biosynthetic process"/>
    <property type="evidence" value="ECO:0007669"/>
    <property type="project" value="TreeGrafter"/>
</dbReference>
<gene>
    <name evidence="10" type="ORF">FOJ82_01310</name>
</gene>
<evidence type="ECO:0000256" key="1">
    <source>
        <dbReference type="ARBA" id="ARBA00002869"/>
    </source>
</evidence>
<feature type="region of interest" description="Disordered" evidence="7">
    <location>
        <begin position="278"/>
        <end position="298"/>
    </location>
</feature>
<evidence type="ECO:0000256" key="4">
    <source>
        <dbReference type="ARBA" id="ARBA00022679"/>
    </source>
</evidence>
<dbReference type="AlphaFoldDB" id="A0A553K4D5"/>
<dbReference type="InterPro" id="IPR036803">
    <property type="entry name" value="Porphobilinogen_deaminase_C_sf"/>
</dbReference>
<evidence type="ECO:0000256" key="5">
    <source>
        <dbReference type="ARBA" id="ARBA00023244"/>
    </source>
</evidence>
<dbReference type="SUPFAM" id="SSF69618">
    <property type="entry name" value="HemD-like"/>
    <property type="match status" value="1"/>
</dbReference>
<keyword evidence="4" id="KW-0808">Transferase</keyword>
<sequence>MRIRLGTKDSTLAMLRAEALIEQLEERGHEVEIFRLPNVGDFESIGQLRLGLLRDDFDVVIHRINRLPEGKVPGTELAAVPVRGDRRDVFVGRDGMTISALPDGARVATATPLRRAKLTRLRPGIQYEDIKPNLAECLDRVAAGELDGVLCGAADVDYLERAEEITQRLETPPTAGQGALGYECRQDDKDIIEVLAEFDDPDTRICVAAERAVQESLDLSDQAVLGVRAHRQGVLSLRADVFPLDGSPVVSLTLGMPTSEFHAVRTGHRLAGLLRSRGVEEIGRDPKPQPAPPEKRRLSDVTEMRVLVAREEGRMSVGLRSAGLQVDAVPLQTRELLNVSSTLDGADWIVFTSTRAVASIRELGWTLPREARIAAVGPGTADALESMGYDVELVPEKAAGVNALLDVWPDGTGTVYVPGSALLAPSFLAKLQRKGYTTHLVPVYTMETLPSAPPEVAEAWHAGLYDAVIIASGSNALAVGELLGWNSDVPVVAVGESAQAVLRRAHVPVAKFSHSYRPQDVVGLLRELVAEG</sequence>
<reference evidence="10 11" key="1">
    <citation type="submission" date="2019-07" db="EMBL/GenBank/DDBJ databases">
        <authorList>
            <person name="Zhou L.-Y."/>
        </authorList>
    </citation>
    <scope>NUCLEOTIDE SEQUENCE [LARGE SCALE GENOMIC DNA]</scope>
    <source>
        <strain evidence="10 11">YIM 101269</strain>
    </source>
</reference>